<keyword evidence="6" id="KW-1185">Reference proteome</keyword>
<accession>A0A1H9CKL8</accession>
<dbReference type="InterPro" id="IPR006665">
    <property type="entry name" value="OmpA-like"/>
</dbReference>
<feature type="chain" id="PRO_5011789396" evidence="3">
    <location>
        <begin position="24"/>
        <end position="771"/>
    </location>
</feature>
<evidence type="ECO:0000259" key="4">
    <source>
        <dbReference type="PROSITE" id="PS51123"/>
    </source>
</evidence>
<keyword evidence="3" id="KW-0732">Signal</keyword>
<dbReference type="CDD" id="cd07185">
    <property type="entry name" value="OmpA_C-like"/>
    <property type="match status" value="1"/>
</dbReference>
<dbReference type="GO" id="GO:0016020">
    <property type="term" value="C:membrane"/>
    <property type="evidence" value="ECO:0007669"/>
    <property type="project" value="UniProtKB-UniRule"/>
</dbReference>
<dbReference type="AlphaFoldDB" id="A0A1H9CKL8"/>
<feature type="domain" description="OmpA-like" evidence="4">
    <location>
        <begin position="646"/>
        <end position="766"/>
    </location>
</feature>
<evidence type="ECO:0000256" key="3">
    <source>
        <dbReference type="SAM" id="SignalP"/>
    </source>
</evidence>
<feature type="compositionally biased region" description="Basic and acidic residues" evidence="2">
    <location>
        <begin position="162"/>
        <end position="173"/>
    </location>
</feature>
<dbReference type="InterPro" id="IPR036737">
    <property type="entry name" value="OmpA-like_sf"/>
</dbReference>
<feature type="compositionally biased region" description="Polar residues" evidence="2">
    <location>
        <begin position="392"/>
        <end position="401"/>
    </location>
</feature>
<evidence type="ECO:0000313" key="6">
    <source>
        <dbReference type="Proteomes" id="UP000199647"/>
    </source>
</evidence>
<feature type="region of interest" description="Disordered" evidence="2">
    <location>
        <begin position="39"/>
        <end position="496"/>
    </location>
</feature>
<evidence type="ECO:0000256" key="1">
    <source>
        <dbReference type="PROSITE-ProRule" id="PRU00473"/>
    </source>
</evidence>
<feature type="compositionally biased region" description="Low complexity" evidence="2">
    <location>
        <begin position="241"/>
        <end position="255"/>
    </location>
</feature>
<feature type="compositionally biased region" description="Gly residues" evidence="2">
    <location>
        <begin position="116"/>
        <end position="125"/>
    </location>
</feature>
<dbReference type="SUPFAM" id="SSF103088">
    <property type="entry name" value="OmpA-like"/>
    <property type="match status" value="1"/>
</dbReference>
<feature type="compositionally biased region" description="Low complexity" evidence="2">
    <location>
        <begin position="319"/>
        <end position="379"/>
    </location>
</feature>
<sequence length="771" mass="81662">MSLRSLLLAGTVLPLALGGVAYAGQATATTAGKIIVAQADTGGDQDQDQQRKRHRHGEDQQRGQDPAGQGEAGQGAGGQGAGGKGANGGEEQNNRHQRRDQPEGGTSGQQGARSGDQGGTAGGGEAQPERRKHDQQAQPSNEAQPQQGGEQASPTQGQGQNKNERQQRNRKDNAAPAPSEQNAPQSAPKSAPDTASQTREHQQAAPADEQNQSSTPAQKDQPRGKHQPKGQDREQPGQNGAEPNAQSAPSAQPAERQQRNGVPEIKAPAEQNAPATTPTERNTQQRSAPDAGAPNSNKAQPQSGNQPNAVPRQQRNATGTPNAEAPANGAAPGQPGAQPNDGQRHPQNGAAPNGQAPANGAAPGQPDGQQNGQQNGRPAPGQPGSGAPNGQPGAQNGNQPNGARPGGNEAPPPPTAQQSQSPAELQLQSQGKGQQADQMRDLRQKLQTQMGQGPNGDRGGNRGPGPNGGPNGGPGGPGWADDRPGADRDGGRVVQQYGDRVIIQRGDTYYIRPDEAHENDRFLYGARDARVEHMKGGMVSTTIIREDGTRIVTVRDRDGDIVRRSRIDRGGREDVFFDETRHADRPYEDFDRTLPPIRVQIPEEQYIVESDEASEDQIEEALTAPPVERLSRAYTLDEIRNSQRLRATVRRVDVDTITFETGSSNIATDQVSRLNTLGNALKAAIDKNPRSVFLVEGHTDAVGSDIANLALSDRRAEAVAVVLQDNFGVPPENLVTQGYGEQDLKVNTQSAERANRRVTLRNITPLVNAQR</sequence>
<feature type="compositionally biased region" description="Gly residues" evidence="2">
    <location>
        <begin position="453"/>
        <end position="478"/>
    </location>
</feature>
<feature type="compositionally biased region" description="Polar residues" evidence="2">
    <location>
        <begin position="136"/>
        <end position="161"/>
    </location>
</feature>
<dbReference type="Gene3D" id="3.30.1330.60">
    <property type="entry name" value="OmpA-like domain"/>
    <property type="match status" value="1"/>
</dbReference>
<keyword evidence="1" id="KW-0472">Membrane</keyword>
<proteinExistence type="predicted"/>
<feature type="compositionally biased region" description="Polar residues" evidence="2">
    <location>
        <begin position="209"/>
        <end position="218"/>
    </location>
</feature>
<feature type="compositionally biased region" description="Polar residues" evidence="2">
    <location>
        <begin position="294"/>
        <end position="318"/>
    </location>
</feature>
<reference evidence="5 6" key="1">
    <citation type="submission" date="2016-10" db="EMBL/GenBank/DDBJ databases">
        <authorList>
            <person name="de Groot N.N."/>
        </authorList>
    </citation>
    <scope>NUCLEOTIDE SEQUENCE [LARGE SCALE GENOMIC DNA]</scope>
    <source>
        <strain evidence="5 6">A52C2</strain>
    </source>
</reference>
<dbReference type="PANTHER" id="PTHR30329:SF21">
    <property type="entry name" value="LIPOPROTEIN YIAD-RELATED"/>
    <property type="match status" value="1"/>
</dbReference>
<evidence type="ECO:0000313" key="5">
    <source>
        <dbReference type="EMBL" id="SEQ01158.1"/>
    </source>
</evidence>
<feature type="compositionally biased region" description="Basic and acidic residues" evidence="2">
    <location>
        <begin position="480"/>
        <end position="491"/>
    </location>
</feature>
<name>A0A1H9CKL8_9HYPH</name>
<dbReference type="PANTHER" id="PTHR30329">
    <property type="entry name" value="STATOR ELEMENT OF FLAGELLAR MOTOR COMPLEX"/>
    <property type="match status" value="1"/>
</dbReference>
<dbReference type="Proteomes" id="UP000199647">
    <property type="component" value="Unassembled WGS sequence"/>
</dbReference>
<feature type="compositionally biased region" description="Gly residues" evidence="2">
    <location>
        <begin position="70"/>
        <end position="88"/>
    </location>
</feature>
<organism evidence="5 6">
    <name type="scientific">Faunimonas pinastri</name>
    <dbReference type="NCBI Taxonomy" id="1855383"/>
    <lineage>
        <taxon>Bacteria</taxon>
        <taxon>Pseudomonadati</taxon>
        <taxon>Pseudomonadota</taxon>
        <taxon>Alphaproteobacteria</taxon>
        <taxon>Hyphomicrobiales</taxon>
        <taxon>Afifellaceae</taxon>
        <taxon>Faunimonas</taxon>
    </lineage>
</organism>
<dbReference type="STRING" id="1855383.SAMN05216548_102166"/>
<feature type="compositionally biased region" description="Polar residues" evidence="2">
    <location>
        <begin position="426"/>
        <end position="437"/>
    </location>
</feature>
<dbReference type="Pfam" id="PF00691">
    <property type="entry name" value="OmpA"/>
    <property type="match status" value="1"/>
</dbReference>
<dbReference type="EMBL" id="FOFG01000002">
    <property type="protein sequence ID" value="SEQ01158.1"/>
    <property type="molecule type" value="Genomic_DNA"/>
</dbReference>
<dbReference type="PROSITE" id="PS51123">
    <property type="entry name" value="OMPA_2"/>
    <property type="match status" value="1"/>
</dbReference>
<feature type="compositionally biased region" description="Polar residues" evidence="2">
    <location>
        <begin position="179"/>
        <end position="197"/>
    </location>
</feature>
<evidence type="ECO:0000256" key="2">
    <source>
        <dbReference type="SAM" id="MobiDB-lite"/>
    </source>
</evidence>
<gene>
    <name evidence="5" type="ORF">SAMN05216548_102166</name>
</gene>
<protein>
    <submittedName>
        <fullName evidence="5">Outer membrane protein OmpA</fullName>
    </submittedName>
</protein>
<dbReference type="InterPro" id="IPR050330">
    <property type="entry name" value="Bact_OuterMem_StrucFunc"/>
</dbReference>
<feature type="compositionally biased region" description="Polar residues" evidence="2">
    <location>
        <begin position="273"/>
        <end position="287"/>
    </location>
</feature>
<feature type="signal peptide" evidence="3">
    <location>
        <begin position="1"/>
        <end position="23"/>
    </location>
</feature>